<dbReference type="AlphaFoldDB" id="A0A0A0JI19"/>
<reference evidence="5 6" key="1">
    <citation type="submission" date="2013-08" db="EMBL/GenBank/DDBJ databases">
        <title>The genome sequence of Knoellia subterranea.</title>
        <authorList>
            <person name="Zhu W."/>
            <person name="Wang G."/>
        </authorList>
    </citation>
    <scope>NUCLEOTIDE SEQUENCE [LARGE SCALE GENOMIC DNA]</scope>
    <source>
        <strain evidence="5 6">KCTC 19937</strain>
    </source>
</reference>
<accession>A0A0A0JI19</accession>
<sequence length="164" mass="17934">MGTVTSLPSGRGSTLTWLAPLLVIALVVGLWWVATRDTSTTDSSSQGTRATATTEPGGTAYPSDANTPDSGLDTIAESRLPKEAKATLALIRAGGPYPYDQDDKTFQNREGILPQQKRGYYREYTVETPGSDDRGARRIVGGRDGDRYWTDDHYDSFRQIQEGQ</sequence>
<dbReference type="SUPFAM" id="SSF53933">
    <property type="entry name" value="Microbial ribonucleases"/>
    <property type="match status" value="1"/>
</dbReference>
<evidence type="ECO:0000313" key="6">
    <source>
        <dbReference type="Proteomes" id="UP000030011"/>
    </source>
</evidence>
<name>A0A0A0JI19_9MICO</name>
<feature type="region of interest" description="Disordered" evidence="3">
    <location>
        <begin position="38"/>
        <end position="78"/>
    </location>
</feature>
<evidence type="ECO:0000256" key="2">
    <source>
        <dbReference type="ARBA" id="ARBA00022801"/>
    </source>
</evidence>
<evidence type="ECO:0000256" key="1">
    <source>
        <dbReference type="ARBA" id="ARBA00022722"/>
    </source>
</evidence>
<evidence type="ECO:0000256" key="4">
    <source>
        <dbReference type="SAM" id="Phobius"/>
    </source>
</evidence>
<gene>
    <name evidence="5" type="ORF">N803_17330</name>
</gene>
<proteinExistence type="predicted"/>
<comment type="caution">
    <text evidence="5">The sequence shown here is derived from an EMBL/GenBank/DDBJ whole genome shotgun (WGS) entry which is preliminary data.</text>
</comment>
<dbReference type="GO" id="GO:0004521">
    <property type="term" value="F:RNA endonuclease activity"/>
    <property type="evidence" value="ECO:0007669"/>
    <property type="project" value="InterPro"/>
</dbReference>
<feature type="transmembrane region" description="Helical" evidence="4">
    <location>
        <begin position="15"/>
        <end position="34"/>
    </location>
</feature>
<keyword evidence="2" id="KW-0378">Hydrolase</keyword>
<protein>
    <submittedName>
        <fullName evidence="5">Ribonuclease</fullName>
    </submittedName>
</protein>
<dbReference type="GO" id="GO:0003723">
    <property type="term" value="F:RNA binding"/>
    <property type="evidence" value="ECO:0007669"/>
    <property type="project" value="InterPro"/>
</dbReference>
<dbReference type="InterPro" id="IPR016191">
    <property type="entry name" value="Ribonuclease/ribotoxin"/>
</dbReference>
<organism evidence="5 6">
    <name type="scientific">Knoellia subterranea KCTC 19937</name>
    <dbReference type="NCBI Taxonomy" id="1385521"/>
    <lineage>
        <taxon>Bacteria</taxon>
        <taxon>Bacillati</taxon>
        <taxon>Actinomycetota</taxon>
        <taxon>Actinomycetes</taxon>
        <taxon>Micrococcales</taxon>
        <taxon>Intrasporangiaceae</taxon>
        <taxon>Knoellia</taxon>
    </lineage>
</organism>
<dbReference type="EMBL" id="AVPK01000008">
    <property type="protein sequence ID" value="KGN36778.1"/>
    <property type="molecule type" value="Genomic_DNA"/>
</dbReference>
<dbReference type="InterPro" id="IPR000026">
    <property type="entry name" value="N1-like"/>
</dbReference>
<keyword evidence="4" id="KW-0812">Transmembrane</keyword>
<keyword evidence="6" id="KW-1185">Reference proteome</keyword>
<keyword evidence="4" id="KW-1133">Transmembrane helix</keyword>
<dbReference type="eggNOG" id="COG4290">
    <property type="taxonomic scope" value="Bacteria"/>
</dbReference>
<keyword evidence="4" id="KW-0472">Membrane</keyword>
<keyword evidence="1" id="KW-0540">Nuclease</keyword>
<dbReference type="GO" id="GO:0016787">
    <property type="term" value="F:hydrolase activity"/>
    <property type="evidence" value="ECO:0007669"/>
    <property type="project" value="UniProtKB-KW"/>
</dbReference>
<evidence type="ECO:0000313" key="5">
    <source>
        <dbReference type="EMBL" id="KGN36778.1"/>
    </source>
</evidence>
<dbReference type="STRING" id="1385521.N803_17330"/>
<dbReference type="Proteomes" id="UP000030011">
    <property type="component" value="Unassembled WGS sequence"/>
</dbReference>
<feature type="compositionally biased region" description="Polar residues" evidence="3">
    <location>
        <begin position="46"/>
        <end position="56"/>
    </location>
</feature>
<dbReference type="Pfam" id="PF00545">
    <property type="entry name" value="Ribonuclease"/>
    <property type="match status" value="1"/>
</dbReference>
<dbReference type="OrthoDB" id="5326845at2"/>
<dbReference type="Gene3D" id="3.10.450.30">
    <property type="entry name" value="Microbial ribonucleases"/>
    <property type="match status" value="1"/>
</dbReference>
<feature type="compositionally biased region" description="Basic and acidic residues" evidence="3">
    <location>
        <begin position="124"/>
        <end position="156"/>
    </location>
</feature>
<evidence type="ECO:0000256" key="3">
    <source>
        <dbReference type="SAM" id="MobiDB-lite"/>
    </source>
</evidence>
<feature type="region of interest" description="Disordered" evidence="3">
    <location>
        <begin position="124"/>
        <end position="164"/>
    </location>
</feature>